<organism evidence="1 2">
    <name type="scientific">Methylocella tundrae</name>
    <dbReference type="NCBI Taxonomy" id="227605"/>
    <lineage>
        <taxon>Bacteria</taxon>
        <taxon>Pseudomonadati</taxon>
        <taxon>Pseudomonadota</taxon>
        <taxon>Alphaproteobacteria</taxon>
        <taxon>Hyphomicrobiales</taxon>
        <taxon>Beijerinckiaceae</taxon>
        <taxon>Methylocella</taxon>
    </lineage>
</organism>
<gene>
    <name evidence="1" type="ORF">MPC4_80188</name>
</gene>
<dbReference type="Proteomes" id="UP000485880">
    <property type="component" value="Unassembled WGS sequence"/>
</dbReference>
<name>A0A8B6MBV1_METTU</name>
<accession>A0A8B6MBV1</accession>
<protein>
    <submittedName>
        <fullName evidence="1">Uncharacterized protein</fullName>
    </submittedName>
</protein>
<comment type="caution">
    <text evidence="1">The sequence shown here is derived from an EMBL/GenBank/DDBJ whole genome shotgun (WGS) entry which is preliminary data.</text>
</comment>
<dbReference type="AlphaFoldDB" id="A0A8B6MBV1"/>
<evidence type="ECO:0000313" key="1">
    <source>
        <dbReference type="EMBL" id="VTZ52517.1"/>
    </source>
</evidence>
<evidence type="ECO:0000313" key="2">
    <source>
        <dbReference type="Proteomes" id="UP000485880"/>
    </source>
</evidence>
<sequence length="81" mass="8979">MSRANCPQPQACGAPPHGPCFKCGDTAYLSRRMRARNRVPGWVPQDLRGEWIDLAIELGEVYAAAQILALMRETRLVEVLG</sequence>
<proteinExistence type="predicted"/>
<dbReference type="EMBL" id="CABFMQ020000142">
    <property type="protein sequence ID" value="VTZ52517.1"/>
    <property type="molecule type" value="Genomic_DNA"/>
</dbReference>
<dbReference type="RefSeq" id="WP_174514085.1">
    <property type="nucleotide sequence ID" value="NZ_CABFMQ020000142.1"/>
</dbReference>
<keyword evidence="2" id="KW-1185">Reference proteome</keyword>
<reference evidence="1 2" key="1">
    <citation type="submission" date="2019-05" db="EMBL/GenBank/DDBJ databases">
        <authorList>
            <person name="Farhan Ul Haque M."/>
        </authorList>
    </citation>
    <scope>NUCLEOTIDE SEQUENCE [LARGE SCALE GENOMIC DNA]</scope>
    <source>
        <strain evidence="1">2</strain>
    </source>
</reference>